<dbReference type="Proteomes" id="UP000264353">
    <property type="component" value="Chromosome A5"/>
</dbReference>
<accession>A0A397ZE67</accession>
<evidence type="ECO:0000313" key="2">
    <source>
        <dbReference type="Proteomes" id="UP000264353"/>
    </source>
</evidence>
<dbReference type="AlphaFoldDB" id="A0A397ZE67"/>
<gene>
    <name evidence="1" type="ORF">BRARA_E01657</name>
</gene>
<evidence type="ECO:0000313" key="1">
    <source>
        <dbReference type="EMBL" id="RID62594.1"/>
    </source>
</evidence>
<protein>
    <submittedName>
        <fullName evidence="1">Uncharacterized protein</fullName>
    </submittedName>
</protein>
<organism evidence="1 2">
    <name type="scientific">Brassica campestris</name>
    <name type="common">Field mustard</name>
    <dbReference type="NCBI Taxonomy" id="3711"/>
    <lineage>
        <taxon>Eukaryota</taxon>
        <taxon>Viridiplantae</taxon>
        <taxon>Streptophyta</taxon>
        <taxon>Embryophyta</taxon>
        <taxon>Tracheophyta</taxon>
        <taxon>Spermatophyta</taxon>
        <taxon>Magnoliopsida</taxon>
        <taxon>eudicotyledons</taxon>
        <taxon>Gunneridae</taxon>
        <taxon>Pentapetalae</taxon>
        <taxon>rosids</taxon>
        <taxon>malvids</taxon>
        <taxon>Brassicales</taxon>
        <taxon>Brassicaceae</taxon>
        <taxon>Brassiceae</taxon>
        <taxon>Brassica</taxon>
    </lineage>
</organism>
<dbReference type="EMBL" id="CM010632">
    <property type="protein sequence ID" value="RID62594.1"/>
    <property type="molecule type" value="Genomic_DNA"/>
</dbReference>
<feature type="non-terminal residue" evidence="1">
    <location>
        <position position="1"/>
    </location>
</feature>
<reference evidence="1 2" key="1">
    <citation type="submission" date="2018-06" db="EMBL/GenBank/DDBJ databases">
        <title>WGS assembly of Brassica rapa FPsc.</title>
        <authorList>
            <person name="Bowman J."/>
            <person name="Kohchi T."/>
            <person name="Yamato K."/>
            <person name="Jenkins J."/>
            <person name="Shu S."/>
            <person name="Ishizaki K."/>
            <person name="Yamaoka S."/>
            <person name="Nishihama R."/>
            <person name="Nakamura Y."/>
            <person name="Berger F."/>
            <person name="Adam C."/>
            <person name="Aki S."/>
            <person name="Althoff F."/>
            <person name="Araki T."/>
            <person name="Arteaga-Vazquez M."/>
            <person name="Balasubrmanian S."/>
            <person name="Bauer D."/>
            <person name="Boehm C."/>
            <person name="Briginshaw L."/>
            <person name="Caballero-Perez J."/>
            <person name="Catarino B."/>
            <person name="Chen F."/>
            <person name="Chiyoda S."/>
            <person name="Chovatia M."/>
            <person name="Davies K."/>
            <person name="Delmans M."/>
            <person name="Demura T."/>
            <person name="Dierschke T."/>
            <person name="Dolan L."/>
            <person name="Dorantes-Acosta A."/>
            <person name="Eklund D."/>
            <person name="Florent S."/>
            <person name="Flores-Sandoval E."/>
            <person name="Fujiyama A."/>
            <person name="Fukuzawa H."/>
            <person name="Galik B."/>
            <person name="Grimanelli D."/>
            <person name="Grimwood J."/>
            <person name="Grossniklaus U."/>
            <person name="Hamada T."/>
            <person name="Haseloff J."/>
            <person name="Hetherington A."/>
            <person name="Higo A."/>
            <person name="Hirakawa Y."/>
            <person name="Hundley H."/>
            <person name="Ikeda Y."/>
            <person name="Inoue K."/>
            <person name="Inoue S."/>
            <person name="Ishida S."/>
            <person name="Jia Q."/>
            <person name="Kakita M."/>
            <person name="Kanazawa T."/>
            <person name="Kawai Y."/>
            <person name="Kawashima T."/>
            <person name="Kennedy M."/>
            <person name="Kinose K."/>
            <person name="Kinoshita T."/>
            <person name="Kohara Y."/>
            <person name="Koide E."/>
            <person name="Komatsu K."/>
            <person name="Kopischke S."/>
            <person name="Kubo M."/>
            <person name="Kyozuka J."/>
            <person name="Lagercrantz U."/>
            <person name="Lin S."/>
            <person name="Lindquist E."/>
            <person name="Lipzen A."/>
            <person name="Lu C."/>
            <person name="Luna E."/>
            <person name="Martienssen R."/>
            <person name="Minamino N."/>
            <person name="Mizutani M."/>
            <person name="Mizutani M."/>
            <person name="Mochizuki N."/>
            <person name="Monte I."/>
            <person name="Mosher R."/>
            <person name="Nagasaki H."/>
            <person name="Nakagami H."/>
            <person name="Naramoto S."/>
            <person name="Nishitani K."/>
            <person name="Ohtani M."/>
            <person name="Okamoto T."/>
            <person name="Okumura M."/>
            <person name="Phillips J."/>
            <person name="Pollak B."/>
            <person name="Reinders A."/>
            <person name="Roevekamp M."/>
            <person name="Sano R."/>
            <person name="Sawa S."/>
            <person name="Schmid M."/>
            <person name="Shirakawa M."/>
            <person name="Solano R."/>
            <person name="Spunde A."/>
            <person name="Suetsugu N."/>
            <person name="Sugano S."/>
            <person name="Sugiyama A."/>
            <person name="Sun R."/>
            <person name="Suzuki Y."/>
            <person name="Takenaka M."/>
            <person name="Takezawa D."/>
            <person name="Tomogane H."/>
            <person name="Tsuzuki M."/>
            <person name="Ueda T."/>
            <person name="Umeda M."/>
            <person name="Ward J."/>
            <person name="Watanabe Y."/>
            <person name="Yazaki K."/>
            <person name="Yokoyama R."/>
            <person name="Yoshitake Y."/>
            <person name="Yotsui I."/>
            <person name="Zachgo S."/>
            <person name="Schmutz J."/>
        </authorList>
    </citation>
    <scope>NUCLEOTIDE SEQUENCE [LARGE SCALE GENOMIC DNA]</scope>
    <source>
        <strain evidence="2">cv. B-3</strain>
    </source>
</reference>
<sequence>LEPGGRSGTDPDIREIWRIRFRIRTYQIRELNIRIRICGFRISGFRISIPIFYYPRISGSGSGSVKIIKNNIF</sequence>
<name>A0A397ZE67_BRACM</name>
<proteinExistence type="predicted"/>